<keyword evidence="3" id="KW-1185">Reference proteome</keyword>
<evidence type="ECO:0000313" key="2">
    <source>
        <dbReference type="EMBL" id="GHP02929.1"/>
    </source>
</evidence>
<evidence type="ECO:0000313" key="3">
    <source>
        <dbReference type="Proteomes" id="UP000660262"/>
    </source>
</evidence>
<organism evidence="2 3">
    <name type="scientific">Pycnococcus provasolii</name>
    <dbReference type="NCBI Taxonomy" id="41880"/>
    <lineage>
        <taxon>Eukaryota</taxon>
        <taxon>Viridiplantae</taxon>
        <taxon>Chlorophyta</taxon>
        <taxon>Pseudoscourfieldiophyceae</taxon>
        <taxon>Pseudoscourfieldiales</taxon>
        <taxon>Pycnococcaceae</taxon>
        <taxon>Pycnococcus</taxon>
    </lineage>
</organism>
<protein>
    <submittedName>
        <fullName evidence="2">Uncharacterized protein</fullName>
    </submittedName>
</protein>
<gene>
    <name evidence="2" type="ORF">PPROV_000168400</name>
</gene>
<sequence>MASTFKADRPAFWAPVNRHTRMDVGMSPAKEKSNGAGKASGKHATTDFTTQAANLHSLSAVQSPTTSFNAHASFHSDSGHDAAALLRIRMSDLRGRMERLRASNDELLHDLRRGQSDSAPPPSGKPGVAPAQLHVPPAHRAPAPAPAHGRVVRETDPPSDGGLLDRRVLQAYDCESLRNLLARASTDGGETFAFDVLVPMLRFLKIAGLRYLIGPVGDTPELRNAAVAAVTSALECEDLAEVRSFLGQPKFSIEQLVGVPELFALCLAGRTRDPNGAYARTLLLCLQALIHRASQLGAEAIVDVCMVCQRIQHVGGECFHAPKDLIKLVEESNVVEHQIARLSWMPKPL</sequence>
<accession>A0A830HC68</accession>
<comment type="caution">
    <text evidence="2">The sequence shown here is derived from an EMBL/GenBank/DDBJ whole genome shotgun (WGS) entry which is preliminary data.</text>
</comment>
<evidence type="ECO:0000256" key="1">
    <source>
        <dbReference type="SAM" id="MobiDB-lite"/>
    </source>
</evidence>
<name>A0A830HC68_9CHLO</name>
<reference evidence="2" key="1">
    <citation type="submission" date="2020-10" db="EMBL/GenBank/DDBJ databases">
        <title>Unveiling of a novel bifunctional photoreceptor, Dualchrome1, isolated from a cosmopolitan green alga.</title>
        <authorList>
            <person name="Suzuki S."/>
            <person name="Kawachi M."/>
        </authorList>
    </citation>
    <scope>NUCLEOTIDE SEQUENCE</scope>
    <source>
        <strain evidence="2">NIES 2893</strain>
    </source>
</reference>
<feature type="compositionally biased region" description="Low complexity" evidence="1">
    <location>
        <begin position="134"/>
        <end position="149"/>
    </location>
</feature>
<dbReference type="EMBL" id="BNJQ01000004">
    <property type="protein sequence ID" value="GHP02929.1"/>
    <property type="molecule type" value="Genomic_DNA"/>
</dbReference>
<proteinExistence type="predicted"/>
<feature type="region of interest" description="Disordered" evidence="1">
    <location>
        <begin position="112"/>
        <end position="162"/>
    </location>
</feature>
<dbReference type="AlphaFoldDB" id="A0A830HC68"/>
<dbReference type="Proteomes" id="UP000660262">
    <property type="component" value="Unassembled WGS sequence"/>
</dbReference>